<evidence type="ECO:0008006" key="3">
    <source>
        <dbReference type="Google" id="ProtNLM"/>
    </source>
</evidence>
<dbReference type="EMBL" id="MAXA01000218">
    <property type="protein sequence ID" value="OHV27727.1"/>
    <property type="molecule type" value="Genomic_DNA"/>
</dbReference>
<dbReference type="Gene3D" id="3.40.50.720">
    <property type="entry name" value="NAD(P)-binding Rossmann-like Domain"/>
    <property type="match status" value="1"/>
</dbReference>
<dbReference type="Proteomes" id="UP000179769">
    <property type="component" value="Unassembled WGS sequence"/>
</dbReference>
<dbReference type="PANTHER" id="PTHR43431:SF7">
    <property type="entry name" value="OXIDOREDUCTASE, SHORT CHAIN DEHYDROGENASE_REDUCTASE FAMILY (AFU_ORTHOLOGUE AFUA_5G14000)"/>
    <property type="match status" value="1"/>
</dbReference>
<accession>A0A1S1Q2C7</accession>
<comment type="caution">
    <text evidence="1">The sequence shown here is derived from an EMBL/GenBank/DDBJ whole genome shotgun (WGS) entry which is preliminary data.</text>
</comment>
<sequence length="230" mass="23786">MARRFGRAGHPVAIVSRSDTRHERYLAHLAADGTTAIALVADVLAAEQQAAVLARVVERLGPIEVLYFGPAGMAPSDFPVPIDQITGESALRALAVVPRAVDAVASVLPGMIARDSGVILLPTGLSAVRPMPPLGNLALAAAALRTYAVTLHAALAGTGVYAGSLVIGGGIRGGDIFEAMAGHRVEGLAGSGLDEHRLAAVSLDPHEIADRAWRMATARDRAELVFSVLD</sequence>
<proteinExistence type="predicted"/>
<name>A0A1S1Q2C7_9ACTN</name>
<dbReference type="PANTHER" id="PTHR43431">
    <property type="entry name" value="OXIDOREDUCTASE, SHORT CHAIN DEHYDROGENASE/REDUCTASE FAMILY (AFU_ORTHOLOGUE AFUA_5G14000)"/>
    <property type="match status" value="1"/>
</dbReference>
<reference evidence="2" key="1">
    <citation type="submission" date="2016-07" db="EMBL/GenBank/DDBJ databases">
        <title>Frankia sp. NRRL B-16219 Genome sequencing.</title>
        <authorList>
            <person name="Ghodhbane-Gtari F."/>
            <person name="Swanson E."/>
            <person name="Gueddou A."/>
            <person name="Louati M."/>
            <person name="Nouioui I."/>
            <person name="Hezbri K."/>
            <person name="Abebe-Akele F."/>
            <person name="Simpson S."/>
            <person name="Morris K."/>
            <person name="Thomas K."/>
            <person name="Gtari M."/>
            <person name="Tisa L.S."/>
        </authorList>
    </citation>
    <scope>NUCLEOTIDE SEQUENCE [LARGE SCALE GENOMIC DNA]</scope>
    <source>
        <strain evidence="2">NRRL B-16219</strain>
    </source>
</reference>
<keyword evidence="2" id="KW-1185">Reference proteome</keyword>
<dbReference type="InterPro" id="IPR002347">
    <property type="entry name" value="SDR_fam"/>
</dbReference>
<dbReference type="OrthoDB" id="9799818at2"/>
<dbReference type="AlphaFoldDB" id="A0A1S1Q2C7"/>
<organism evidence="1 2">
    <name type="scientific">Parafrankia soli</name>
    <dbReference type="NCBI Taxonomy" id="2599596"/>
    <lineage>
        <taxon>Bacteria</taxon>
        <taxon>Bacillati</taxon>
        <taxon>Actinomycetota</taxon>
        <taxon>Actinomycetes</taxon>
        <taxon>Frankiales</taxon>
        <taxon>Frankiaceae</taxon>
        <taxon>Parafrankia</taxon>
    </lineage>
</organism>
<evidence type="ECO:0000313" key="2">
    <source>
        <dbReference type="Proteomes" id="UP000179769"/>
    </source>
</evidence>
<dbReference type="SUPFAM" id="SSF51735">
    <property type="entry name" value="NAD(P)-binding Rossmann-fold domains"/>
    <property type="match status" value="1"/>
</dbReference>
<gene>
    <name evidence="1" type="ORF">BBK14_19480</name>
</gene>
<evidence type="ECO:0000313" key="1">
    <source>
        <dbReference type="EMBL" id="OHV27727.1"/>
    </source>
</evidence>
<dbReference type="InterPro" id="IPR036291">
    <property type="entry name" value="NAD(P)-bd_dom_sf"/>
</dbReference>
<protein>
    <recommendedName>
        <fullName evidence="3">Short-chain dehydrogenase</fullName>
    </recommendedName>
</protein>
<dbReference type="Pfam" id="PF00106">
    <property type="entry name" value="adh_short"/>
    <property type="match status" value="1"/>
</dbReference>